<name>A0ABW0HXY7_9BACL</name>
<dbReference type="EMBL" id="JBHSMI010000029">
    <property type="protein sequence ID" value="MFC5405213.1"/>
    <property type="molecule type" value="Genomic_DNA"/>
</dbReference>
<evidence type="ECO:0000313" key="13">
    <source>
        <dbReference type="Proteomes" id="UP001596113"/>
    </source>
</evidence>
<dbReference type="InterPro" id="IPR015421">
    <property type="entry name" value="PyrdxlP-dep_Trfase_major"/>
</dbReference>
<dbReference type="Gene3D" id="3.40.640.10">
    <property type="entry name" value="Type I PLP-dependent aspartate aminotransferase-like (Major domain)"/>
    <property type="match status" value="1"/>
</dbReference>
<proteinExistence type="inferred from homology"/>
<keyword evidence="4" id="KW-0808">Transferase</keyword>
<evidence type="ECO:0000256" key="6">
    <source>
        <dbReference type="ARBA" id="ARBA00022898"/>
    </source>
</evidence>
<keyword evidence="13" id="KW-1185">Reference proteome</keyword>
<evidence type="ECO:0000256" key="8">
    <source>
        <dbReference type="ARBA" id="ARBA00023014"/>
    </source>
</evidence>
<evidence type="ECO:0000256" key="3">
    <source>
        <dbReference type="ARBA" id="ARBA00012239"/>
    </source>
</evidence>
<dbReference type="PIRSF" id="PIRSF005572">
    <property type="entry name" value="NifS"/>
    <property type="match status" value="1"/>
</dbReference>
<accession>A0ABW0HXY7</accession>
<keyword evidence="8" id="KW-0411">Iron-sulfur</keyword>
<dbReference type="PANTHER" id="PTHR11601">
    <property type="entry name" value="CYSTEINE DESULFURYLASE FAMILY MEMBER"/>
    <property type="match status" value="1"/>
</dbReference>
<comment type="catalytic activity">
    <reaction evidence="9">
        <text>(sulfur carrier)-H + L-cysteine = (sulfur carrier)-SH + L-alanine</text>
        <dbReference type="Rhea" id="RHEA:43892"/>
        <dbReference type="Rhea" id="RHEA-COMP:14737"/>
        <dbReference type="Rhea" id="RHEA-COMP:14739"/>
        <dbReference type="ChEBI" id="CHEBI:29917"/>
        <dbReference type="ChEBI" id="CHEBI:35235"/>
        <dbReference type="ChEBI" id="CHEBI:57972"/>
        <dbReference type="ChEBI" id="CHEBI:64428"/>
        <dbReference type="EC" id="2.8.1.7"/>
    </reaction>
</comment>
<sequence length="383" mass="40247">MKLIYFDHAATTAMHPEAIRAYAEAAGAGPGNPSSLHALGRAARERVTAGRDVFAEVLNVSASDLVFTGSGTESDNTALFGAAYAQRKKGKNGIVTTAVEHHAVLNACRKLEMDGFQLTVLPVDSNGIVSLEAAKAAIGDNTAVVSVMAGNNETGTLQPYAEIGEWARTYKAVMHVDAVQAFGYVDFDLQRLPVDLLTLSAHKINGPQGVGLLYVRKGTPFQPLLHGGSQEKSRRAGTENVAGIAAFAKAAEIVSIGREARIAHAENIREAFLSGLEQALGSSGFVINGHPDRRLPHIVNVSFPGVSSESMLMNLDLAGIAASGGSACNSGSLKPSHVLTAMNLAPERVSSAVRFSFGLGNTNEEADKTAKMTATISARLRNR</sequence>
<evidence type="ECO:0000256" key="9">
    <source>
        <dbReference type="ARBA" id="ARBA00050776"/>
    </source>
</evidence>
<dbReference type="Proteomes" id="UP001596113">
    <property type="component" value="Unassembled WGS sequence"/>
</dbReference>
<evidence type="ECO:0000256" key="4">
    <source>
        <dbReference type="ARBA" id="ARBA00022679"/>
    </source>
</evidence>
<keyword evidence="7" id="KW-0408">Iron</keyword>
<dbReference type="PANTHER" id="PTHR11601:SF34">
    <property type="entry name" value="CYSTEINE DESULFURASE"/>
    <property type="match status" value="1"/>
</dbReference>
<evidence type="ECO:0000256" key="7">
    <source>
        <dbReference type="ARBA" id="ARBA00023004"/>
    </source>
</evidence>
<comment type="caution">
    <text evidence="12">The sequence shown here is derived from an EMBL/GenBank/DDBJ whole genome shotgun (WGS) entry which is preliminary data.</text>
</comment>
<organism evidence="12 13">
    <name type="scientific">Cohnella soli</name>
    <dbReference type="NCBI Taxonomy" id="425005"/>
    <lineage>
        <taxon>Bacteria</taxon>
        <taxon>Bacillati</taxon>
        <taxon>Bacillota</taxon>
        <taxon>Bacilli</taxon>
        <taxon>Bacillales</taxon>
        <taxon>Paenibacillaceae</taxon>
        <taxon>Cohnella</taxon>
    </lineage>
</organism>
<comment type="similarity">
    <text evidence="2">Belongs to the class-V pyridoxal-phosphate-dependent aminotransferase family. NifS/IscS subfamily.</text>
</comment>
<evidence type="ECO:0000256" key="10">
    <source>
        <dbReference type="RuleBase" id="RU004504"/>
    </source>
</evidence>
<reference evidence="13" key="1">
    <citation type="journal article" date="2019" name="Int. J. Syst. Evol. Microbiol.">
        <title>The Global Catalogue of Microorganisms (GCM) 10K type strain sequencing project: providing services to taxonomists for standard genome sequencing and annotation.</title>
        <authorList>
            <consortium name="The Broad Institute Genomics Platform"/>
            <consortium name="The Broad Institute Genome Sequencing Center for Infectious Disease"/>
            <person name="Wu L."/>
            <person name="Ma J."/>
        </authorList>
    </citation>
    <scope>NUCLEOTIDE SEQUENCE [LARGE SCALE GENOMIC DNA]</scope>
    <source>
        <strain evidence="13">CGMCC 1.18575</strain>
    </source>
</reference>
<comment type="cofactor">
    <cofactor evidence="1 10">
        <name>pyridoxal 5'-phosphate</name>
        <dbReference type="ChEBI" id="CHEBI:597326"/>
    </cofactor>
</comment>
<dbReference type="Gene3D" id="3.90.1150.10">
    <property type="entry name" value="Aspartate Aminotransferase, domain 1"/>
    <property type="match status" value="1"/>
</dbReference>
<evidence type="ECO:0000256" key="5">
    <source>
        <dbReference type="ARBA" id="ARBA00022723"/>
    </source>
</evidence>
<dbReference type="InterPro" id="IPR015422">
    <property type="entry name" value="PyrdxlP-dep_Trfase_small"/>
</dbReference>
<dbReference type="InterPro" id="IPR016454">
    <property type="entry name" value="Cysteine_dSase"/>
</dbReference>
<keyword evidence="6" id="KW-0663">Pyridoxal phosphate</keyword>
<dbReference type="SUPFAM" id="SSF53383">
    <property type="entry name" value="PLP-dependent transferases"/>
    <property type="match status" value="1"/>
</dbReference>
<keyword evidence="5" id="KW-0479">Metal-binding</keyword>
<dbReference type="PROSITE" id="PS00595">
    <property type="entry name" value="AA_TRANSFER_CLASS_5"/>
    <property type="match status" value="1"/>
</dbReference>
<gene>
    <name evidence="12" type="ORF">ACFPOF_20935</name>
</gene>
<feature type="domain" description="Aminotransferase class V" evidence="11">
    <location>
        <begin position="4"/>
        <end position="368"/>
    </location>
</feature>
<dbReference type="RefSeq" id="WP_378136265.1">
    <property type="nucleotide sequence ID" value="NZ_JBHSMI010000029.1"/>
</dbReference>
<dbReference type="EC" id="2.8.1.7" evidence="3"/>
<evidence type="ECO:0000313" key="12">
    <source>
        <dbReference type="EMBL" id="MFC5405213.1"/>
    </source>
</evidence>
<protein>
    <recommendedName>
        <fullName evidence="3">cysteine desulfurase</fullName>
        <ecNumber evidence="3">2.8.1.7</ecNumber>
    </recommendedName>
</protein>
<dbReference type="InterPro" id="IPR000192">
    <property type="entry name" value="Aminotrans_V_dom"/>
</dbReference>
<dbReference type="Gene3D" id="1.10.260.50">
    <property type="match status" value="1"/>
</dbReference>
<evidence type="ECO:0000259" key="11">
    <source>
        <dbReference type="Pfam" id="PF00266"/>
    </source>
</evidence>
<evidence type="ECO:0000256" key="1">
    <source>
        <dbReference type="ARBA" id="ARBA00001933"/>
    </source>
</evidence>
<dbReference type="InterPro" id="IPR015424">
    <property type="entry name" value="PyrdxlP-dep_Trfase"/>
</dbReference>
<dbReference type="Pfam" id="PF00266">
    <property type="entry name" value="Aminotran_5"/>
    <property type="match status" value="1"/>
</dbReference>
<dbReference type="InterPro" id="IPR020578">
    <property type="entry name" value="Aminotrans_V_PyrdxlP_BS"/>
</dbReference>
<evidence type="ECO:0000256" key="2">
    <source>
        <dbReference type="ARBA" id="ARBA00006490"/>
    </source>
</evidence>